<dbReference type="EMBL" id="NMVQ01000001">
    <property type="protein sequence ID" value="OYO25258.1"/>
    <property type="molecule type" value="Genomic_DNA"/>
</dbReference>
<keyword evidence="2" id="KW-0812">Transmembrane</keyword>
<dbReference type="InterPro" id="IPR007343">
    <property type="entry name" value="Uncharacterised_pept_Zn_put"/>
</dbReference>
<dbReference type="Pfam" id="PF04228">
    <property type="entry name" value="Zn_peptidase"/>
    <property type="match status" value="1"/>
</dbReference>
<evidence type="ECO:0000313" key="3">
    <source>
        <dbReference type="EMBL" id="OYO25258.1"/>
    </source>
</evidence>
<evidence type="ECO:0000256" key="1">
    <source>
        <dbReference type="SAM" id="MobiDB-lite"/>
    </source>
</evidence>
<proteinExistence type="predicted"/>
<gene>
    <name evidence="3" type="ORF">CGZ93_02100</name>
</gene>
<dbReference type="RefSeq" id="WP_094362466.1">
    <property type="nucleotide sequence ID" value="NZ_NMVQ01000001.1"/>
</dbReference>
<evidence type="ECO:0000256" key="2">
    <source>
        <dbReference type="SAM" id="Phobius"/>
    </source>
</evidence>
<sequence length="309" mass="33064">MNKPPSSTSDRTLWWGFGVLAAMLVASLIGFAWLPQAPVASADSRAGNPGVSGPGGSATPRRTPTPSPTPEPPKVTDPADAPMYRMELTLSACPSFTPRKGVVPRAELRPYLESIMTCLVASHQDSLQRAGLPTVAPKLAEDDKVGDSPCSGPEEPPTGWAALYCSGNNTIYYHPEWKPQHGPYVGVMAHEYAHHLQWLTGILDEVHEREAKAKTEPNGQIKANEVSRRTELQAQCIAGAVLNGGWSPLRSREVYDEFIEGTSTMNPEGAATHGTGRANNRWIAAGGTSAGPTHYKACNTFTAPADQVD</sequence>
<evidence type="ECO:0000313" key="4">
    <source>
        <dbReference type="Proteomes" id="UP000216311"/>
    </source>
</evidence>
<feature type="transmembrane region" description="Helical" evidence="2">
    <location>
        <begin position="12"/>
        <end position="34"/>
    </location>
</feature>
<dbReference type="OrthoDB" id="3508456at2"/>
<reference evidence="3 4" key="1">
    <citation type="submission" date="2017-07" db="EMBL/GenBank/DDBJ databases">
        <title>Draft whole genome sequences of clinical Proprionibacteriaceae strains.</title>
        <authorList>
            <person name="Bernier A.-M."/>
            <person name="Bernard K."/>
            <person name="Domingo M.-C."/>
        </authorList>
    </citation>
    <scope>NUCLEOTIDE SEQUENCE [LARGE SCALE GENOMIC DNA]</scope>
    <source>
        <strain evidence="3 4">NML 130396</strain>
    </source>
</reference>
<accession>A0A255HBA3</accession>
<feature type="region of interest" description="Disordered" evidence="1">
    <location>
        <begin position="42"/>
        <end position="80"/>
    </location>
</feature>
<evidence type="ECO:0008006" key="5">
    <source>
        <dbReference type="Google" id="ProtNLM"/>
    </source>
</evidence>
<organism evidence="3 4">
    <name type="scientific">Enemella dayhoffiae</name>
    <dbReference type="NCBI Taxonomy" id="2016507"/>
    <lineage>
        <taxon>Bacteria</taxon>
        <taxon>Bacillati</taxon>
        <taxon>Actinomycetota</taxon>
        <taxon>Actinomycetes</taxon>
        <taxon>Propionibacteriales</taxon>
        <taxon>Propionibacteriaceae</taxon>
        <taxon>Enemella</taxon>
    </lineage>
</organism>
<dbReference type="AlphaFoldDB" id="A0A255HBA3"/>
<feature type="compositionally biased region" description="Pro residues" evidence="1">
    <location>
        <begin position="63"/>
        <end position="75"/>
    </location>
</feature>
<keyword evidence="2" id="KW-1133">Transmembrane helix</keyword>
<protein>
    <recommendedName>
        <fullName evidence="5">Metalloprotease</fullName>
    </recommendedName>
</protein>
<name>A0A255HBA3_9ACTN</name>
<dbReference type="Proteomes" id="UP000216311">
    <property type="component" value="Unassembled WGS sequence"/>
</dbReference>
<keyword evidence="4" id="KW-1185">Reference proteome</keyword>
<comment type="caution">
    <text evidence="3">The sequence shown here is derived from an EMBL/GenBank/DDBJ whole genome shotgun (WGS) entry which is preliminary data.</text>
</comment>
<keyword evidence="2" id="KW-0472">Membrane</keyword>